<dbReference type="PROSITE" id="PS50166">
    <property type="entry name" value="IMPORTIN_B_NT"/>
    <property type="match status" value="1"/>
</dbReference>
<dbReference type="GeneID" id="42040369"/>
<dbReference type="InterPro" id="IPR058584">
    <property type="entry name" value="IMB1_TNPO1-like_TPR"/>
</dbReference>
<dbReference type="SMART" id="SM00913">
    <property type="entry name" value="IBN_N"/>
    <property type="match status" value="1"/>
</dbReference>
<keyword evidence="9" id="KW-1133">Transmembrane helix</keyword>
<evidence type="ECO:0000256" key="8">
    <source>
        <dbReference type="PROSITE-ProRule" id="PRU00103"/>
    </source>
</evidence>
<dbReference type="InterPro" id="IPR016024">
    <property type="entry name" value="ARM-type_fold"/>
</dbReference>
<protein>
    <recommendedName>
        <fullName evidence="10">Importin N-terminal domain-containing protein</fullName>
    </recommendedName>
</protein>
<dbReference type="InterPro" id="IPR040122">
    <property type="entry name" value="Importin_beta"/>
</dbReference>
<gene>
    <name evidence="11" type="ORF">FOIG_15194</name>
</gene>
<dbReference type="InterPro" id="IPR011989">
    <property type="entry name" value="ARM-like"/>
</dbReference>
<dbReference type="SUPFAM" id="SSF48371">
    <property type="entry name" value="ARM repeat"/>
    <property type="match status" value="2"/>
</dbReference>
<dbReference type="HOGENOM" id="CLU_003794_1_1_1"/>
<dbReference type="PANTHER" id="PTHR10527">
    <property type="entry name" value="IMPORTIN BETA"/>
    <property type="match status" value="1"/>
</dbReference>
<dbReference type="Pfam" id="PF25780">
    <property type="entry name" value="TPR_IPO5"/>
    <property type="match status" value="1"/>
</dbReference>
<evidence type="ECO:0000256" key="1">
    <source>
        <dbReference type="ARBA" id="ARBA00004123"/>
    </source>
</evidence>
<keyword evidence="9" id="KW-0472">Membrane</keyword>
<evidence type="ECO:0000256" key="3">
    <source>
        <dbReference type="ARBA" id="ARBA00022448"/>
    </source>
</evidence>
<dbReference type="GO" id="GO:0005634">
    <property type="term" value="C:nucleus"/>
    <property type="evidence" value="ECO:0007669"/>
    <property type="project" value="UniProtKB-ARBA"/>
</dbReference>
<reference evidence="11" key="1">
    <citation type="submission" date="2011-11" db="EMBL/GenBank/DDBJ databases">
        <title>The Genome Sequence of Fusarium oxysporum II5.</title>
        <authorList>
            <consortium name="The Broad Institute Genome Sequencing Platform"/>
            <person name="Ma L.-J."/>
            <person name="Gale L.R."/>
            <person name="Schwartz D.C."/>
            <person name="Zhou S."/>
            <person name="Corby-Kistler H."/>
            <person name="Young S.K."/>
            <person name="Zeng Q."/>
            <person name="Gargeya S."/>
            <person name="Fitzgerald M."/>
            <person name="Haas B."/>
            <person name="Abouelleil A."/>
            <person name="Alvarado L."/>
            <person name="Arachchi H.M."/>
            <person name="Berlin A."/>
            <person name="Brown A."/>
            <person name="Chapman S.B."/>
            <person name="Chen Z."/>
            <person name="Dunbar C."/>
            <person name="Freedman E."/>
            <person name="Gearin G."/>
            <person name="Goldberg J."/>
            <person name="Griggs A."/>
            <person name="Gujja S."/>
            <person name="Heiman D."/>
            <person name="Howarth C."/>
            <person name="Larson L."/>
            <person name="Lui A."/>
            <person name="MacDonald P.J.P."/>
            <person name="Montmayeur A."/>
            <person name="Murphy C."/>
            <person name="Neiman D."/>
            <person name="Pearson M."/>
            <person name="Priest M."/>
            <person name="Roberts A."/>
            <person name="Saif S."/>
            <person name="Shea T."/>
            <person name="Shenoy N."/>
            <person name="Sisk P."/>
            <person name="Stolte C."/>
            <person name="Sykes S."/>
            <person name="Wortman J."/>
            <person name="Nusbaum C."/>
            <person name="Birren B."/>
        </authorList>
    </citation>
    <scope>NUCLEOTIDE SEQUENCE [LARGE SCALE GENOMIC DNA]</scope>
    <source>
        <strain evidence="11">54006</strain>
    </source>
</reference>
<feature type="transmembrane region" description="Helical" evidence="9">
    <location>
        <begin position="23"/>
        <end position="49"/>
    </location>
</feature>
<evidence type="ECO:0000256" key="9">
    <source>
        <dbReference type="SAM" id="Phobius"/>
    </source>
</evidence>
<evidence type="ECO:0000256" key="7">
    <source>
        <dbReference type="ARBA" id="ARBA00023242"/>
    </source>
</evidence>
<name>X0IRW5_FUSO5</name>
<evidence type="ECO:0000256" key="4">
    <source>
        <dbReference type="ARBA" id="ARBA00022490"/>
    </source>
</evidence>
<keyword evidence="6" id="KW-0653">Protein transport</keyword>
<evidence type="ECO:0000256" key="2">
    <source>
        <dbReference type="ARBA" id="ARBA00004496"/>
    </source>
</evidence>
<evidence type="ECO:0000256" key="6">
    <source>
        <dbReference type="ARBA" id="ARBA00022927"/>
    </source>
</evidence>
<dbReference type="Proteomes" id="UP000030685">
    <property type="component" value="Unassembled WGS sequence"/>
</dbReference>
<dbReference type="GO" id="GO:0031267">
    <property type="term" value="F:small GTPase binding"/>
    <property type="evidence" value="ECO:0007669"/>
    <property type="project" value="InterPro"/>
</dbReference>
<dbReference type="InterPro" id="IPR001494">
    <property type="entry name" value="Importin-beta_N"/>
</dbReference>
<evidence type="ECO:0000256" key="5">
    <source>
        <dbReference type="ARBA" id="ARBA00022737"/>
    </source>
</evidence>
<dbReference type="InterPro" id="IPR057672">
    <property type="entry name" value="TPR_IPO4/5"/>
</dbReference>
<dbReference type="EMBL" id="JH658313">
    <property type="protein sequence ID" value="EXL91658.1"/>
    <property type="molecule type" value="Genomic_DNA"/>
</dbReference>
<keyword evidence="9" id="KW-0812">Transmembrane</keyword>
<reference evidence="11" key="2">
    <citation type="submission" date="2012-05" db="EMBL/GenBank/DDBJ databases">
        <title>The Genome Annotation of Fusarium oxysporum II5.</title>
        <authorList>
            <consortium name="The Broad Institute Genomics Platform"/>
            <person name="Ma L.-J."/>
            <person name="Corby-Kistler H."/>
            <person name="Broz K."/>
            <person name="Gale L.R."/>
            <person name="Jonkers W."/>
            <person name="O'Donnell K."/>
            <person name="Ploetz R."/>
            <person name="Steinberg C."/>
            <person name="Schwartz D.C."/>
            <person name="VanEtten H."/>
            <person name="Zhou S."/>
            <person name="Young S.K."/>
            <person name="Zeng Q."/>
            <person name="Gargeya S."/>
            <person name="Fitzgerald M."/>
            <person name="Abouelleil A."/>
            <person name="Alvarado L."/>
            <person name="Chapman S.B."/>
            <person name="Gainer-Dewar J."/>
            <person name="Goldberg J."/>
            <person name="Griggs A."/>
            <person name="Gujja S."/>
            <person name="Hansen M."/>
            <person name="Howarth C."/>
            <person name="Imamovic A."/>
            <person name="Ireland A."/>
            <person name="Larimer J."/>
            <person name="McCowan C."/>
            <person name="Murphy C."/>
            <person name="Pearson M."/>
            <person name="Poon T.W."/>
            <person name="Priest M."/>
            <person name="Roberts A."/>
            <person name="Saif S."/>
            <person name="Shea T."/>
            <person name="Sykes S."/>
            <person name="Wortman J."/>
            <person name="Nusbaum C."/>
            <person name="Birren B."/>
        </authorList>
    </citation>
    <scope>NUCLEOTIDE SEQUENCE</scope>
    <source>
        <strain evidence="11">54006</strain>
    </source>
</reference>
<comment type="subcellular location">
    <subcellularLocation>
        <location evidence="2">Cytoplasm</location>
    </subcellularLocation>
    <subcellularLocation>
        <location evidence="1">Nucleus</location>
    </subcellularLocation>
</comment>
<feature type="repeat" description="HEAT" evidence="8">
    <location>
        <begin position="445"/>
        <end position="483"/>
    </location>
</feature>
<dbReference type="InterPro" id="IPR034085">
    <property type="entry name" value="TOG"/>
</dbReference>
<organism evidence="11">
    <name type="scientific">Fusarium odoratissimum (strain NRRL 54006)</name>
    <dbReference type="NCBI Taxonomy" id="1089451"/>
    <lineage>
        <taxon>Eukaryota</taxon>
        <taxon>Fungi</taxon>
        <taxon>Dikarya</taxon>
        <taxon>Ascomycota</taxon>
        <taxon>Pezizomycotina</taxon>
        <taxon>Sordariomycetes</taxon>
        <taxon>Hypocreomycetidae</taxon>
        <taxon>Hypocreales</taxon>
        <taxon>Nectriaceae</taxon>
        <taxon>Fusarium</taxon>
        <taxon>Fusarium oxysporum species complex</taxon>
        <taxon>Fusarium oxysporum f. sp. cubense (strain race 4)</taxon>
    </lineage>
</organism>
<dbReference type="PROSITE" id="PS50077">
    <property type="entry name" value="HEAT_REPEAT"/>
    <property type="match status" value="1"/>
</dbReference>
<dbReference type="AlphaFoldDB" id="X0IRW5"/>
<keyword evidence="3" id="KW-0813">Transport</keyword>
<evidence type="ECO:0000259" key="10">
    <source>
        <dbReference type="PROSITE" id="PS50166"/>
    </source>
</evidence>
<dbReference type="Pfam" id="PF25574">
    <property type="entry name" value="TPR_IMB1"/>
    <property type="match status" value="1"/>
</dbReference>
<dbReference type="RefSeq" id="XP_031053748.1">
    <property type="nucleotide sequence ID" value="XM_031216523.1"/>
</dbReference>
<dbReference type="Gene3D" id="1.25.10.10">
    <property type="entry name" value="Leucine-rich Repeat Variant"/>
    <property type="match status" value="1"/>
</dbReference>
<evidence type="ECO:0000313" key="11">
    <source>
        <dbReference type="EMBL" id="EXL91658.1"/>
    </source>
</evidence>
<dbReference type="VEuPathDB" id="FungiDB:FOIG_15194"/>
<proteinExistence type="predicted"/>
<keyword evidence="7" id="KW-0539">Nucleus</keyword>
<keyword evidence="4" id="KW-0963">Cytoplasm</keyword>
<dbReference type="SMART" id="SM01349">
    <property type="entry name" value="TOG"/>
    <property type="match status" value="1"/>
</dbReference>
<sequence>MLISTRLERTPNNLKFSARVSRLFSFLLLTTINLRVLFLFPSLFLFFFLCRSSFDKEIIMDKGKLAQLLEGSQVPNTEQVKAVTAELQKNFYTQPESLLALVEISLTHGDAGVRQLASVQALRLIPKFWEKTAQDQRQLARNHLLEGVLKESSAGVRHSLARLIAGIVSADMENGEGEEFLKHLLPLTNNDNVVAREVGSFLLYAILEEDPTHFADHTHELLKLFQARIEDPQSKEVRINIVRAIGAILMIVEPEEDPESLKAMQNFVPSLVNILKATVEAEDEESYKIVFEVFHSFIAYDSSLLALHLRDLLTFMIELGGNVNAEEDARSQALAFLIQCVRYRRMKIQGMKDMAAELMVKAMHIVTELDADDDEEDMSPARTAISLIDTLSNELPPRQAIVPLLEQFPHFATNNDPKFRMAAMLALGNAAEGAPDFISTQLQPLLPTIISLLEDSETQVRHASLVGLIHLAEEMADEMSSHHEQIIASVLKNLEAASQGVSDKKNVSIIRCACGALDTFGDGIDTKIMAQYGPNLIGPMVRLLDHEDFGVKAAAASAIGAIASSMEKGFEPYFKDVMSSLGKFVSIKEGEESLDLRSSTCDSLGRIAMAVGSESFQPYVMDLMSASEEALGLDNPRLKETSFILWSNLSKVYHEQFDHFLPGVFKGLFSSLELEEEEIELPGVDASQLGDGAIVVGGKRVKVKAPETQDDITIATGGDEDWDDIEDLEDLGAVTAVALEQEIALDVLGDVISNSCNSSNLETYVEQTIEKVSPFTEHTYEGCRKTAISTLWRTYARVFQVWEEGAGVKWEAGLPPKHTPPTSLISMGQALEKATMTIWSDDSERSVVTDINRNVAATLKACGPALLASKDGLLQEMVSVVGLIITRSHPCQQDLGDEEEEQEVDAGSSEYDWLVIDTALDVVVGLAAALGNNFGELWKIFEKPILRLASSSEDLHRSTAVGTIAEITKYTGEAITPFTESLGQALVRRLTDPDPLAKSNAAYAIGLVVLNSADTGKTFPMYPLLWEKLEPLLTVNEMRMTDNVAGAVSRMMTKNPNNEFVAQALPAVVNVLPLQEDYEENAPIYDNIFKLYQQSNPTVEQLTPQLINVFEKVLSPPEEQLEPETREILQHTVQNLYKAKPDLLANNPGLLKLAGIQ</sequence>
<keyword evidence="5" id="KW-0677">Repeat</keyword>
<dbReference type="InterPro" id="IPR021133">
    <property type="entry name" value="HEAT_type_2"/>
</dbReference>
<accession>X0IRW5</accession>
<feature type="domain" description="Importin N-terminal" evidence="10">
    <location>
        <begin position="83"/>
        <end position="150"/>
    </location>
</feature>
<dbReference type="GO" id="GO:0006606">
    <property type="term" value="P:protein import into nucleus"/>
    <property type="evidence" value="ECO:0007669"/>
    <property type="project" value="InterPro"/>
</dbReference>
<dbReference type="GO" id="GO:0005737">
    <property type="term" value="C:cytoplasm"/>
    <property type="evidence" value="ECO:0007669"/>
    <property type="project" value="UniProtKB-SubCell"/>
</dbReference>